<dbReference type="AlphaFoldDB" id="A0A9W7B074"/>
<sequence>MSVPEKLFLFQNSSPLILMKFYNIIVATLVAFSTSVAANDVYKLKWVGDYTAGDAWDTDAAEHLAYDPSTQQIFVASAESASVKVVDISDPTKPTKVRSLTVTTDLSSSACSSFDTESVQSIAVVEVDGYANNVVVATAPSTDEMADGMLAFYDAKTFQFLACKAAGNKPEGIASTNGHVSCINEGSPKDDGTADNKGSITMCSISGSGPSISCNTKTFESSNFAAGAYVDADTFRSDNVRLFGPYGDQPEYDVEPEGGCFTEDGKYEFIVLQDNNAYAMYDVNEGKYLFMKGFVPEFTTLDPSDKDDAINIKDSWGATKVKSMIMPDQVTCFTHLGTYYFLTADEGDTRDSASPIGEAGEFSGEEVRMGDSTCDATACGDENMLERLLTSVYMPSNLAQDACGNQICDADTLNTNLGSNKYSTTFGTATNGAPGGDFLNVRNWRTHAEDLTTYGDFSYWLNDGPEDLHFISAEQSPIGIPMLAAATPLAGKLSMYVIEKGSDRGGDGSCSRAATCPYIHSSLGGEGSAYVDFCDIANEAKAKEYGCDTGVKEKDIAVAVGLSVAGVAVIVSLLCAYYSYRRGHDSGYALAKDFDAKNAANDI</sequence>
<organism evidence="3 4">
    <name type="scientific">Triparma laevis f. longispina</name>
    <dbReference type="NCBI Taxonomy" id="1714387"/>
    <lineage>
        <taxon>Eukaryota</taxon>
        <taxon>Sar</taxon>
        <taxon>Stramenopiles</taxon>
        <taxon>Ochrophyta</taxon>
        <taxon>Bolidophyceae</taxon>
        <taxon>Parmales</taxon>
        <taxon>Triparmaceae</taxon>
        <taxon>Triparma</taxon>
    </lineage>
</organism>
<dbReference type="EMBL" id="BRXW01000870">
    <property type="protein sequence ID" value="GMH78188.1"/>
    <property type="molecule type" value="Genomic_DNA"/>
</dbReference>
<keyword evidence="1" id="KW-0472">Membrane</keyword>
<dbReference type="InterPro" id="IPR055188">
    <property type="entry name" value="Choice_anch_I"/>
</dbReference>
<feature type="transmembrane region" description="Helical" evidence="1">
    <location>
        <begin position="556"/>
        <end position="580"/>
    </location>
</feature>
<protein>
    <recommendedName>
        <fullName evidence="2">Choice-of-anchor I domain-containing protein</fullName>
    </recommendedName>
</protein>
<feature type="domain" description="Choice-of-anchor I" evidence="2">
    <location>
        <begin position="58"/>
        <end position="373"/>
    </location>
</feature>
<name>A0A9W7B074_9STRA</name>
<proteinExistence type="predicted"/>
<keyword evidence="1" id="KW-0812">Transmembrane</keyword>
<dbReference type="InterPro" id="IPR015943">
    <property type="entry name" value="WD40/YVTN_repeat-like_dom_sf"/>
</dbReference>
<evidence type="ECO:0000256" key="1">
    <source>
        <dbReference type="SAM" id="Phobius"/>
    </source>
</evidence>
<accession>A0A9W7B074</accession>
<dbReference type="PANTHER" id="PTHR46928:SF1">
    <property type="entry name" value="MESENCHYME-SPECIFIC CELL SURFACE GLYCOPROTEIN"/>
    <property type="match status" value="1"/>
</dbReference>
<dbReference type="InterPro" id="IPR011048">
    <property type="entry name" value="Haem_d1_sf"/>
</dbReference>
<dbReference type="InterPro" id="IPR052956">
    <property type="entry name" value="Mesenchyme-surface_protein"/>
</dbReference>
<dbReference type="Gene3D" id="2.130.10.10">
    <property type="entry name" value="YVTN repeat-like/Quinoprotein amine dehydrogenase"/>
    <property type="match status" value="1"/>
</dbReference>
<keyword evidence="1" id="KW-1133">Transmembrane helix</keyword>
<dbReference type="SUPFAM" id="SSF51004">
    <property type="entry name" value="C-terminal (heme d1) domain of cytochrome cd1-nitrite reductase"/>
    <property type="match status" value="1"/>
</dbReference>
<dbReference type="Pfam" id="PF22494">
    <property type="entry name" value="choice_anch_I"/>
    <property type="match status" value="1"/>
</dbReference>
<reference evidence="4" key="1">
    <citation type="journal article" date="2023" name="Commun. Biol.">
        <title>Genome analysis of Parmales, the sister group of diatoms, reveals the evolutionary specialization of diatoms from phago-mixotrophs to photoautotrophs.</title>
        <authorList>
            <person name="Ban H."/>
            <person name="Sato S."/>
            <person name="Yoshikawa S."/>
            <person name="Yamada K."/>
            <person name="Nakamura Y."/>
            <person name="Ichinomiya M."/>
            <person name="Sato N."/>
            <person name="Blanc-Mathieu R."/>
            <person name="Endo H."/>
            <person name="Kuwata A."/>
            <person name="Ogata H."/>
        </authorList>
    </citation>
    <scope>NUCLEOTIDE SEQUENCE [LARGE SCALE GENOMIC DNA]</scope>
    <source>
        <strain evidence="4">NIES 3700</strain>
    </source>
</reference>
<comment type="caution">
    <text evidence="3">The sequence shown here is derived from an EMBL/GenBank/DDBJ whole genome shotgun (WGS) entry which is preliminary data.</text>
</comment>
<evidence type="ECO:0000259" key="2">
    <source>
        <dbReference type="Pfam" id="PF22494"/>
    </source>
</evidence>
<dbReference type="Proteomes" id="UP001165122">
    <property type="component" value="Unassembled WGS sequence"/>
</dbReference>
<dbReference type="PANTHER" id="PTHR46928">
    <property type="entry name" value="MESENCHYME-SPECIFIC CELL SURFACE GLYCOPROTEIN"/>
    <property type="match status" value="1"/>
</dbReference>
<evidence type="ECO:0000313" key="4">
    <source>
        <dbReference type="Proteomes" id="UP001165122"/>
    </source>
</evidence>
<evidence type="ECO:0000313" key="3">
    <source>
        <dbReference type="EMBL" id="GMH78188.1"/>
    </source>
</evidence>
<gene>
    <name evidence="3" type="ORF">TrLO_g2565</name>
</gene>
<keyword evidence="4" id="KW-1185">Reference proteome</keyword>
<dbReference type="OrthoDB" id="39714at2759"/>